<dbReference type="GO" id="GO:0032259">
    <property type="term" value="P:methylation"/>
    <property type="evidence" value="ECO:0007669"/>
    <property type="project" value="UniProtKB-KW"/>
</dbReference>
<keyword evidence="2" id="KW-1185">Reference proteome</keyword>
<evidence type="ECO:0000313" key="2">
    <source>
        <dbReference type="Proteomes" id="UP001501442"/>
    </source>
</evidence>
<keyword evidence="1" id="KW-0808">Transferase</keyword>
<dbReference type="PIRSF" id="PIRSF017393">
    <property type="entry name" value="MTase_SAV2177"/>
    <property type="match status" value="1"/>
</dbReference>
<dbReference type="SUPFAM" id="SSF53335">
    <property type="entry name" value="S-adenosyl-L-methionine-dependent methyltransferases"/>
    <property type="match status" value="1"/>
</dbReference>
<dbReference type="Proteomes" id="UP001501442">
    <property type="component" value="Unassembled WGS sequence"/>
</dbReference>
<protein>
    <submittedName>
        <fullName evidence="1">SAM-dependent methyltransferase</fullName>
    </submittedName>
</protein>
<reference evidence="2" key="1">
    <citation type="journal article" date="2019" name="Int. J. Syst. Evol. Microbiol.">
        <title>The Global Catalogue of Microorganisms (GCM) 10K type strain sequencing project: providing services to taxonomists for standard genome sequencing and annotation.</title>
        <authorList>
            <consortium name="The Broad Institute Genomics Platform"/>
            <consortium name="The Broad Institute Genome Sequencing Center for Infectious Disease"/>
            <person name="Wu L."/>
            <person name="Ma J."/>
        </authorList>
    </citation>
    <scope>NUCLEOTIDE SEQUENCE [LARGE SCALE GENOMIC DNA]</scope>
    <source>
        <strain evidence="2">JCM 17939</strain>
    </source>
</reference>
<sequence>MTDSDDRQDEFRPDIPSPARVYNYILGGKDHYPADRVVAENTMAALPSARDAAVENRGFLRRATRYLAAEAGMRQFLDIGTGLPSNGQVHEIVQGVAPESRVVYVDNDPVVLAHGRDMLHGIDGTTIVRHDLRDPDAILGDPRLRQLLDLDRPVALMLVAVLHFVADSEDPYDLVRRLMKPLPPGSHLAISHGTDDGDDDEVQRALDENYKTSSSAHVRPRSQVEAFFAGLELIEPGVVWTPLWRPDEASSPLRDDPARSVCWAGVARKA</sequence>
<name>A0ABP8UED4_9ACTN</name>
<dbReference type="InterPro" id="IPR029063">
    <property type="entry name" value="SAM-dependent_MTases_sf"/>
</dbReference>
<dbReference type="GO" id="GO:0008168">
    <property type="term" value="F:methyltransferase activity"/>
    <property type="evidence" value="ECO:0007669"/>
    <property type="project" value="UniProtKB-KW"/>
</dbReference>
<dbReference type="EMBL" id="BAABHK010000005">
    <property type="protein sequence ID" value="GAA4627913.1"/>
    <property type="molecule type" value="Genomic_DNA"/>
</dbReference>
<dbReference type="Gene3D" id="3.40.50.150">
    <property type="entry name" value="Vaccinia Virus protein VP39"/>
    <property type="match status" value="1"/>
</dbReference>
<evidence type="ECO:0000313" key="1">
    <source>
        <dbReference type="EMBL" id="GAA4627913.1"/>
    </source>
</evidence>
<dbReference type="InterPro" id="IPR006764">
    <property type="entry name" value="SAM_dep_MeTrfase_SAV2177_type"/>
</dbReference>
<gene>
    <name evidence="1" type="ORF">GCM10023196_042110</name>
</gene>
<keyword evidence="1" id="KW-0489">Methyltransferase</keyword>
<organism evidence="1 2">
    <name type="scientific">Actinoallomurus vinaceus</name>
    <dbReference type="NCBI Taxonomy" id="1080074"/>
    <lineage>
        <taxon>Bacteria</taxon>
        <taxon>Bacillati</taxon>
        <taxon>Actinomycetota</taxon>
        <taxon>Actinomycetes</taxon>
        <taxon>Streptosporangiales</taxon>
        <taxon>Thermomonosporaceae</taxon>
        <taxon>Actinoallomurus</taxon>
    </lineage>
</organism>
<accession>A0ABP8UED4</accession>
<proteinExistence type="predicted"/>
<comment type="caution">
    <text evidence="1">The sequence shown here is derived from an EMBL/GenBank/DDBJ whole genome shotgun (WGS) entry which is preliminary data.</text>
</comment>
<dbReference type="RefSeq" id="WP_345432617.1">
    <property type="nucleotide sequence ID" value="NZ_BAABHK010000005.1"/>
</dbReference>
<dbReference type="Pfam" id="PF04672">
    <property type="entry name" value="Methyltransf_19"/>
    <property type="match status" value="1"/>
</dbReference>